<sequence length="353" mass="39146">MKTNNRKTTATVCKKPAVRKTSSSGKRRQAGTVTTNTLTGSGDIYRLVTDRIIVALENGIPPWRRPWRNAQQGINTLMPVNALTGRDYSGVNVLLLWLAAEERGFTSDRWLTYNQAQEAGGQVRKGETATLAVIYRDWTKQAEDSNGNKLFDADGKPQMETVPMLRQFPLFNVEQCADLPDQVRGTATITRPQEDFAGVSPAQLQQVLTVVNATGVQFSPRPQNRAYYRAATDQIVLPLTSQFDAEGDYWSTVLHELVHASGHVKRLNREGITRASKKFGDPVYAFEELIAEIGSAFLCAHLGITGDLQHESYVDGWLSKLKSDKKALFSACRQAREASEYLLAPLGRQAEDA</sequence>
<dbReference type="InterPro" id="IPR013610">
    <property type="entry name" value="ArdC_N"/>
</dbReference>
<proteinExistence type="predicted"/>
<evidence type="ECO:0000256" key="1">
    <source>
        <dbReference type="SAM" id="MobiDB-lite"/>
    </source>
</evidence>
<dbReference type="PIRSF" id="PIRSF037112">
    <property type="entry name" value="Antirestriction_ArdC"/>
    <property type="match status" value="1"/>
</dbReference>
<name>A0A2T8TGK5_SALER</name>
<evidence type="ECO:0000259" key="2">
    <source>
        <dbReference type="Pfam" id="PF08401"/>
    </source>
</evidence>
<dbReference type="GO" id="GO:0003697">
    <property type="term" value="F:single-stranded DNA binding"/>
    <property type="evidence" value="ECO:0007669"/>
    <property type="project" value="InterPro"/>
</dbReference>
<dbReference type="InterPro" id="IPR017113">
    <property type="entry name" value="Antirestriction_ArdC"/>
</dbReference>
<feature type="region of interest" description="Disordered" evidence="1">
    <location>
        <begin position="16"/>
        <end position="35"/>
    </location>
</feature>
<evidence type="ECO:0000313" key="5">
    <source>
        <dbReference type="Proteomes" id="UP000245912"/>
    </source>
</evidence>
<evidence type="ECO:0000313" key="4">
    <source>
        <dbReference type="EMBL" id="PVJ00768.1"/>
    </source>
</evidence>
<protein>
    <submittedName>
        <fullName evidence="4">DNA primase</fullName>
    </submittedName>
</protein>
<dbReference type="Pfam" id="PF08401">
    <property type="entry name" value="ArdcN"/>
    <property type="match status" value="1"/>
</dbReference>
<dbReference type="InterPro" id="IPR041459">
    <property type="entry name" value="MPTase-PolyVal"/>
</dbReference>
<dbReference type="Pfam" id="PF18818">
    <property type="entry name" value="MPTase-PolyVal"/>
    <property type="match status" value="1"/>
</dbReference>
<comment type="caution">
    <text evidence="4">The sequence shown here is derived from an EMBL/GenBank/DDBJ whole genome shotgun (WGS) entry which is preliminary data.</text>
</comment>
<gene>
    <name evidence="4" type="ORF">C4860_00705</name>
</gene>
<dbReference type="Proteomes" id="UP000245912">
    <property type="component" value="Unassembled WGS sequence"/>
</dbReference>
<reference evidence="4 5" key="1">
    <citation type="submission" date="2018-04" db="EMBL/GenBank/DDBJ databases">
        <title>Serotype diversity and antimicrobial resistance among Salmonella enterica isolated from patients at an equine referral hospital.</title>
        <authorList>
            <person name="Leon I.M."/>
            <person name="Lawhon S.D."/>
            <person name="Norman K.N."/>
            <person name="Threadgill D.S."/>
            <person name="Ohta N."/>
            <person name="Vinasco J."/>
            <person name="Scott H.M."/>
        </authorList>
    </citation>
    <scope>NUCLEOTIDE SEQUENCE [LARGE SCALE GENOMIC DNA]</scope>
    <source>
        <strain evidence="4 5">235</strain>
    </source>
</reference>
<feature type="domain" description="Polyvalent protein metallopeptidase" evidence="3">
    <location>
        <begin position="209"/>
        <end position="333"/>
    </location>
</feature>
<dbReference type="EMBL" id="QDLQ01000001">
    <property type="protein sequence ID" value="PVJ00768.1"/>
    <property type="molecule type" value="Genomic_DNA"/>
</dbReference>
<accession>A0A2T8TGK5</accession>
<feature type="domain" description="N-terminal" evidence="2">
    <location>
        <begin position="43"/>
        <end position="171"/>
    </location>
</feature>
<evidence type="ECO:0000259" key="3">
    <source>
        <dbReference type="Pfam" id="PF18818"/>
    </source>
</evidence>
<dbReference type="AlphaFoldDB" id="A0A2T8TGK5"/>
<organism evidence="4 5">
    <name type="scientific">Salmonella enterica</name>
    <name type="common">Salmonella choleraesuis</name>
    <dbReference type="NCBI Taxonomy" id="28901"/>
    <lineage>
        <taxon>Bacteria</taxon>
        <taxon>Pseudomonadati</taxon>
        <taxon>Pseudomonadota</taxon>
        <taxon>Gammaproteobacteria</taxon>
        <taxon>Enterobacterales</taxon>
        <taxon>Enterobacteriaceae</taxon>
        <taxon>Salmonella</taxon>
    </lineage>
</organism>